<protein>
    <submittedName>
        <fullName evidence="1">Uncharacterized protein</fullName>
    </submittedName>
</protein>
<name>A0A1V9FWP5_9BACT</name>
<organism evidence="1 2">
    <name type="scientific">Niastella vici</name>
    <dbReference type="NCBI Taxonomy" id="1703345"/>
    <lineage>
        <taxon>Bacteria</taxon>
        <taxon>Pseudomonadati</taxon>
        <taxon>Bacteroidota</taxon>
        <taxon>Chitinophagia</taxon>
        <taxon>Chitinophagales</taxon>
        <taxon>Chitinophagaceae</taxon>
        <taxon>Niastella</taxon>
    </lineage>
</organism>
<proteinExistence type="predicted"/>
<dbReference type="EMBL" id="LVYD01000048">
    <property type="protein sequence ID" value="OQP62775.1"/>
    <property type="molecule type" value="Genomic_DNA"/>
</dbReference>
<dbReference type="OrthoDB" id="1354978at2"/>
<gene>
    <name evidence="1" type="ORF">A3860_26025</name>
</gene>
<reference evidence="1 2" key="1">
    <citation type="submission" date="2016-03" db="EMBL/GenBank/DDBJ databases">
        <title>Niastella vici sp. nov., isolated from farmland soil.</title>
        <authorList>
            <person name="Chen L."/>
            <person name="Wang D."/>
            <person name="Yang S."/>
            <person name="Wang G."/>
        </authorList>
    </citation>
    <scope>NUCLEOTIDE SEQUENCE [LARGE SCALE GENOMIC DNA]</scope>
    <source>
        <strain evidence="1 2">DJ57</strain>
    </source>
</reference>
<dbReference type="AlphaFoldDB" id="A0A1V9FWP5"/>
<comment type="caution">
    <text evidence="1">The sequence shown here is derived from an EMBL/GenBank/DDBJ whole genome shotgun (WGS) entry which is preliminary data.</text>
</comment>
<accession>A0A1V9FWP5</accession>
<sequence length="226" mass="25751">MNEAEITPEKLLSAILTDKFALAAARLKQVRPIISEIFMVPEIDIPRREACNCYVIGATTACVTLTSHLLERYCKELLIQVDFGPPFMRIDFQLDGTPPPDLSVYLSKDLSQTLAACKSKGLLSKETWKILDKYRDIFRNGFAHYDPALILKGLTYKISTIKMPGEPIEEREFNLHHTPNVGLAIEVFAEKNAWPYLVTVENFIRSTIRYFHNPDIDPGFPLLTYE</sequence>
<evidence type="ECO:0000313" key="1">
    <source>
        <dbReference type="EMBL" id="OQP62775.1"/>
    </source>
</evidence>
<evidence type="ECO:0000313" key="2">
    <source>
        <dbReference type="Proteomes" id="UP000192796"/>
    </source>
</evidence>
<dbReference type="Proteomes" id="UP000192796">
    <property type="component" value="Unassembled WGS sequence"/>
</dbReference>
<dbReference type="RefSeq" id="WP_081148138.1">
    <property type="nucleotide sequence ID" value="NZ_LVYD01000048.1"/>
</dbReference>
<keyword evidence="2" id="KW-1185">Reference proteome</keyword>